<comment type="caution">
    <text evidence="2">The sequence shown here is derived from an EMBL/GenBank/DDBJ whole genome shotgun (WGS) entry which is preliminary data.</text>
</comment>
<feature type="transmembrane region" description="Helical" evidence="1">
    <location>
        <begin position="341"/>
        <end position="361"/>
    </location>
</feature>
<feature type="transmembrane region" description="Helical" evidence="1">
    <location>
        <begin position="217"/>
        <end position="235"/>
    </location>
</feature>
<dbReference type="EMBL" id="BQXS01010973">
    <property type="protein sequence ID" value="GKT35360.1"/>
    <property type="molecule type" value="Genomic_DNA"/>
</dbReference>
<keyword evidence="1" id="KW-0472">Membrane</keyword>
<organism evidence="2 3">
    <name type="scientific">Aduncisulcus paluster</name>
    <dbReference type="NCBI Taxonomy" id="2918883"/>
    <lineage>
        <taxon>Eukaryota</taxon>
        <taxon>Metamonada</taxon>
        <taxon>Carpediemonas-like organisms</taxon>
        <taxon>Aduncisulcus</taxon>
    </lineage>
</organism>
<feature type="transmembrane region" description="Helical" evidence="1">
    <location>
        <begin position="12"/>
        <end position="31"/>
    </location>
</feature>
<proteinExistence type="predicted"/>
<reference evidence="2" key="1">
    <citation type="submission" date="2022-03" db="EMBL/GenBank/DDBJ databases">
        <title>Draft genome sequence of Aduncisulcus paluster, a free-living microaerophilic Fornicata.</title>
        <authorList>
            <person name="Yuyama I."/>
            <person name="Kume K."/>
            <person name="Tamura T."/>
            <person name="Inagaki Y."/>
            <person name="Hashimoto T."/>
        </authorList>
    </citation>
    <scope>NUCLEOTIDE SEQUENCE</scope>
    <source>
        <strain evidence="2">NY0171</strain>
    </source>
</reference>
<dbReference type="Proteomes" id="UP001057375">
    <property type="component" value="Unassembled WGS sequence"/>
</dbReference>
<keyword evidence="1" id="KW-1133">Transmembrane helix</keyword>
<gene>
    <name evidence="2" type="ORF">ADUPG1_008534</name>
</gene>
<protein>
    <submittedName>
        <fullName evidence="2">Uncharacterized protein</fullName>
    </submittedName>
</protein>
<feature type="transmembrane region" description="Helical" evidence="1">
    <location>
        <begin position="255"/>
        <end position="272"/>
    </location>
</feature>
<keyword evidence="1" id="KW-0812">Transmembrane</keyword>
<accession>A0ABQ5KSC3</accession>
<feature type="transmembrane region" description="Helical" evidence="1">
    <location>
        <begin position="478"/>
        <end position="501"/>
    </location>
</feature>
<name>A0ABQ5KSC3_9EUKA</name>
<feature type="transmembrane region" description="Helical" evidence="1">
    <location>
        <begin position="373"/>
        <end position="397"/>
    </location>
</feature>
<feature type="transmembrane region" description="Helical" evidence="1">
    <location>
        <begin position="513"/>
        <end position="534"/>
    </location>
</feature>
<evidence type="ECO:0000313" key="2">
    <source>
        <dbReference type="EMBL" id="GKT35360.1"/>
    </source>
</evidence>
<keyword evidence="3" id="KW-1185">Reference proteome</keyword>
<sequence>MTVQDKLTKVAHYEPILPFVLFLISFIGFLVQSFSQSHIRKDTVPLEIGLWGCPAGYDGNYDDYLCQGSDYRDSSTPNPPGFIFGPYSTSNNFLKFNLSIHNTYYQDISLDDLSIRTTISSAKLPDGVNLKQLQYEEDFYTVLTWSEETVIVANTHGKSCLGTSFVCDDINVANVKGIRDNFYKVSFDITSSGSLSMNGFGDARVSLDTLTPSVFSMYLRLFSMIATLICAVVFIKSVKQVNVGASVKSSTQMYVLWLFILIISTLLFLNPFQPLSSTSSPNSALQYLSSILSFISLGGIMVSVSMIGRIMFGFTKLSGGESEEEERNFEKIEREGTKRHLLVSIIFVSIFLLLMLITTFVSIGKKYDDHLSLFSSSSILSALTFIACVVYATWMIVTYSSRLFRLSCTCCDCSILIANNQTYNELGDADVSNVPAITTGSVITESEHSLRMTYSLSPTQEAEAFSVYGCNVSLLRMVYVCLCLWTIWLCIDVFVGGLSGVEFLDSGKQAPSYTFLILTVLFLALSIGVGITMLPEITASGMSAYAKVVSRINLTHMTGLTGDQVGAEVWQEKEEEAGASVFMET</sequence>
<evidence type="ECO:0000256" key="1">
    <source>
        <dbReference type="SAM" id="Phobius"/>
    </source>
</evidence>
<feature type="transmembrane region" description="Helical" evidence="1">
    <location>
        <begin position="284"/>
        <end position="307"/>
    </location>
</feature>
<evidence type="ECO:0000313" key="3">
    <source>
        <dbReference type="Proteomes" id="UP001057375"/>
    </source>
</evidence>